<keyword evidence="6 7" id="KW-0472">Membrane</keyword>
<dbReference type="InterPro" id="IPR017871">
    <property type="entry name" value="ABC_transporter-like_CS"/>
</dbReference>
<comment type="caution">
    <text evidence="10">The sequence shown here is derived from an EMBL/GenBank/DDBJ whole genome shotgun (WGS) entry which is preliminary data.</text>
</comment>
<dbReference type="PANTHER" id="PTHR24221:SF200">
    <property type="entry name" value="P-GLYCOPROTEIN RELATED"/>
    <property type="match status" value="1"/>
</dbReference>
<dbReference type="PANTHER" id="PTHR24221">
    <property type="entry name" value="ATP-BINDING CASSETTE SUB-FAMILY B"/>
    <property type="match status" value="1"/>
</dbReference>
<feature type="domain" description="ABC transmembrane type-1" evidence="9">
    <location>
        <begin position="1"/>
        <end position="135"/>
    </location>
</feature>
<keyword evidence="11" id="KW-1185">Reference proteome</keyword>
<dbReference type="InterPro" id="IPR036640">
    <property type="entry name" value="ABC1_TM_sf"/>
</dbReference>
<feature type="transmembrane region" description="Helical" evidence="7">
    <location>
        <begin position="83"/>
        <end position="103"/>
    </location>
</feature>
<keyword evidence="4" id="KW-0067">ATP-binding</keyword>
<dbReference type="InterPro" id="IPR003593">
    <property type="entry name" value="AAA+_ATPase"/>
</dbReference>
<evidence type="ECO:0000313" key="11">
    <source>
        <dbReference type="Proteomes" id="UP000230233"/>
    </source>
</evidence>
<dbReference type="InterPro" id="IPR039421">
    <property type="entry name" value="Type_1_exporter"/>
</dbReference>
<evidence type="ECO:0000313" key="10">
    <source>
        <dbReference type="EMBL" id="PIC17450.1"/>
    </source>
</evidence>
<keyword evidence="3" id="KW-0547">Nucleotide-binding</keyword>
<dbReference type="Proteomes" id="UP000230233">
    <property type="component" value="Chromosome X"/>
</dbReference>
<dbReference type="GO" id="GO:0005524">
    <property type="term" value="F:ATP binding"/>
    <property type="evidence" value="ECO:0007669"/>
    <property type="project" value="UniProtKB-KW"/>
</dbReference>
<dbReference type="Gene3D" id="1.20.1560.10">
    <property type="entry name" value="ABC transporter type 1, transmembrane domain"/>
    <property type="match status" value="1"/>
</dbReference>
<accession>A0A2G5SQU3</accession>
<proteinExistence type="predicted"/>
<dbReference type="InterPro" id="IPR027417">
    <property type="entry name" value="P-loop_NTPase"/>
</dbReference>
<dbReference type="PROSITE" id="PS00211">
    <property type="entry name" value="ABC_TRANSPORTER_1"/>
    <property type="match status" value="1"/>
</dbReference>
<name>A0A2G5SQU3_9PELO</name>
<dbReference type="PROSITE" id="PS50893">
    <property type="entry name" value="ABC_TRANSPORTER_2"/>
    <property type="match status" value="1"/>
</dbReference>
<dbReference type="SMART" id="SM00382">
    <property type="entry name" value="AAA"/>
    <property type="match status" value="1"/>
</dbReference>
<evidence type="ECO:0000259" key="9">
    <source>
        <dbReference type="PROSITE" id="PS50929"/>
    </source>
</evidence>
<evidence type="ECO:0000256" key="6">
    <source>
        <dbReference type="ARBA" id="ARBA00023136"/>
    </source>
</evidence>
<dbReference type="EMBL" id="PDUG01000006">
    <property type="protein sequence ID" value="PIC17450.1"/>
    <property type="molecule type" value="Genomic_DNA"/>
</dbReference>
<dbReference type="PROSITE" id="PS50929">
    <property type="entry name" value="ABC_TM1F"/>
    <property type="match status" value="1"/>
</dbReference>
<dbReference type="OrthoDB" id="6500128at2759"/>
<evidence type="ECO:0000259" key="8">
    <source>
        <dbReference type="PROSITE" id="PS50893"/>
    </source>
</evidence>
<dbReference type="AlphaFoldDB" id="A0A2G5SQU3"/>
<feature type="transmembrane region" description="Helical" evidence="7">
    <location>
        <begin position="109"/>
        <end position="130"/>
    </location>
</feature>
<dbReference type="InterPro" id="IPR003439">
    <property type="entry name" value="ABC_transporter-like_ATP-bd"/>
</dbReference>
<dbReference type="Pfam" id="PF00664">
    <property type="entry name" value="ABC_membrane"/>
    <property type="match status" value="1"/>
</dbReference>
<dbReference type="GO" id="GO:0016887">
    <property type="term" value="F:ATP hydrolysis activity"/>
    <property type="evidence" value="ECO:0007669"/>
    <property type="project" value="InterPro"/>
</dbReference>
<sequence length="359" mass="39817">MVIVSGFLIRLLTKKLAKIERKKKEEKSPKIVAEIIENSRTIQLLTCSERLLDSYKKAQAAEAVIEMKSIFYKAINYVVGKSHIYFSMFICYLAGITFLKNGIVNRDDAYYSIHALNMCAYGVVTFINLIPSFSEGTSAVDLIFKLIHRKPATGDIMDGLKPEIQGNISLKLVKLTYSRRPDHPASTNLIFSARSGQRIALVGPSGAGKSTCISILERFYDNPRKVMEALELANGLNFVTNLPAGLHTEVGEKGSMLSGGQKQRIAIARALVRNPKILLLEEATSALDSQAEKAVQVALDRARQGRTCITIAHRLSSIKNSDVIVYIDQGRVLESGSRKKLMAQKGKYYEMMQKLKLIG</sequence>
<evidence type="ECO:0000256" key="1">
    <source>
        <dbReference type="ARBA" id="ARBA00004141"/>
    </source>
</evidence>
<evidence type="ECO:0000256" key="2">
    <source>
        <dbReference type="ARBA" id="ARBA00022692"/>
    </source>
</evidence>
<evidence type="ECO:0000256" key="5">
    <source>
        <dbReference type="ARBA" id="ARBA00022989"/>
    </source>
</evidence>
<keyword evidence="2 7" id="KW-0812">Transmembrane</keyword>
<protein>
    <recommendedName>
        <fullName evidence="12">ABC transporter domain-containing protein</fullName>
    </recommendedName>
</protein>
<dbReference type="GO" id="GO:0016020">
    <property type="term" value="C:membrane"/>
    <property type="evidence" value="ECO:0007669"/>
    <property type="project" value="UniProtKB-SubCell"/>
</dbReference>
<dbReference type="InterPro" id="IPR011527">
    <property type="entry name" value="ABC1_TM_dom"/>
</dbReference>
<gene>
    <name evidence="10" type="primary">Cnig_chr_X.g23688</name>
    <name evidence="10" type="ORF">B9Z55_023688</name>
</gene>
<dbReference type="Gene3D" id="3.40.50.300">
    <property type="entry name" value="P-loop containing nucleotide triphosphate hydrolases"/>
    <property type="match status" value="2"/>
</dbReference>
<comment type="subcellular location">
    <subcellularLocation>
        <location evidence="1">Membrane</location>
        <topology evidence="1">Multi-pass membrane protein</topology>
    </subcellularLocation>
</comment>
<feature type="domain" description="ABC transporter" evidence="8">
    <location>
        <begin position="170"/>
        <end position="354"/>
    </location>
</feature>
<dbReference type="SUPFAM" id="SSF90123">
    <property type="entry name" value="ABC transporter transmembrane region"/>
    <property type="match status" value="1"/>
</dbReference>
<evidence type="ECO:0000256" key="4">
    <source>
        <dbReference type="ARBA" id="ARBA00022840"/>
    </source>
</evidence>
<dbReference type="STRING" id="1611254.A0A2G5SQU3"/>
<keyword evidence="5 7" id="KW-1133">Transmembrane helix</keyword>
<dbReference type="GO" id="GO:0140359">
    <property type="term" value="F:ABC-type transporter activity"/>
    <property type="evidence" value="ECO:0007669"/>
    <property type="project" value="InterPro"/>
</dbReference>
<reference evidence="11" key="1">
    <citation type="submission" date="2017-10" db="EMBL/GenBank/DDBJ databases">
        <title>Rapid genome shrinkage in a self-fertile nematode reveals novel sperm competition proteins.</title>
        <authorList>
            <person name="Yin D."/>
            <person name="Schwarz E.M."/>
            <person name="Thomas C.G."/>
            <person name="Felde R.L."/>
            <person name="Korf I.F."/>
            <person name="Cutter A.D."/>
            <person name="Schartner C.M."/>
            <person name="Ralston E.J."/>
            <person name="Meyer B.J."/>
            <person name="Haag E.S."/>
        </authorList>
    </citation>
    <scope>NUCLEOTIDE SEQUENCE [LARGE SCALE GENOMIC DNA]</scope>
    <source>
        <strain evidence="11">JU1422</strain>
    </source>
</reference>
<organism evidence="10 11">
    <name type="scientific">Caenorhabditis nigoni</name>
    <dbReference type="NCBI Taxonomy" id="1611254"/>
    <lineage>
        <taxon>Eukaryota</taxon>
        <taxon>Metazoa</taxon>
        <taxon>Ecdysozoa</taxon>
        <taxon>Nematoda</taxon>
        <taxon>Chromadorea</taxon>
        <taxon>Rhabditida</taxon>
        <taxon>Rhabditina</taxon>
        <taxon>Rhabditomorpha</taxon>
        <taxon>Rhabditoidea</taxon>
        <taxon>Rhabditidae</taxon>
        <taxon>Peloderinae</taxon>
        <taxon>Caenorhabditis</taxon>
    </lineage>
</organism>
<dbReference type="SUPFAM" id="SSF52540">
    <property type="entry name" value="P-loop containing nucleoside triphosphate hydrolases"/>
    <property type="match status" value="1"/>
</dbReference>
<evidence type="ECO:0000256" key="3">
    <source>
        <dbReference type="ARBA" id="ARBA00022741"/>
    </source>
</evidence>
<evidence type="ECO:0000256" key="7">
    <source>
        <dbReference type="SAM" id="Phobius"/>
    </source>
</evidence>
<evidence type="ECO:0008006" key="12">
    <source>
        <dbReference type="Google" id="ProtNLM"/>
    </source>
</evidence>
<dbReference type="Pfam" id="PF00005">
    <property type="entry name" value="ABC_tran"/>
    <property type="match status" value="2"/>
</dbReference>